<dbReference type="Pfam" id="PF04127">
    <property type="entry name" value="DFP"/>
    <property type="match status" value="1"/>
</dbReference>
<comment type="caution">
    <text evidence="7">The sequence shown here is derived from an EMBL/GenBank/DDBJ whole genome shotgun (WGS) entry which is preliminary data.</text>
</comment>
<comment type="catalytic activity">
    <reaction evidence="3 4">
        <text>N-[(R)-4-phosphopantothenoyl]-L-cysteine + H(+) = (R)-4'-phosphopantetheine + CO2</text>
        <dbReference type="Rhea" id="RHEA:16793"/>
        <dbReference type="ChEBI" id="CHEBI:15378"/>
        <dbReference type="ChEBI" id="CHEBI:16526"/>
        <dbReference type="ChEBI" id="CHEBI:59458"/>
        <dbReference type="ChEBI" id="CHEBI:61723"/>
        <dbReference type="EC" id="4.1.1.36"/>
    </reaction>
</comment>
<dbReference type="Proteomes" id="UP000647416">
    <property type="component" value="Unassembled WGS sequence"/>
</dbReference>
<dbReference type="InterPro" id="IPR035929">
    <property type="entry name" value="CoaB-like_sf"/>
</dbReference>
<comment type="pathway">
    <text evidence="3 4">Cofactor biosynthesis; coenzyme A biosynthesis; CoA from (R)-pantothenate: step 3/5.</text>
</comment>
<comment type="caution">
    <text evidence="3">Lacks conserved residue(s) required for the propagation of feature annotation.</text>
</comment>
<dbReference type="InterPro" id="IPR007085">
    <property type="entry name" value="DNA/pantothenate-metab_flavo_C"/>
</dbReference>
<comment type="similarity">
    <text evidence="3 4">In the N-terminal section; belongs to the HFCD (homo-oligomeric flavin containing Cys decarboxylase) superfamily.</text>
</comment>
<dbReference type="EMBL" id="JACRTE010000002">
    <property type="protein sequence ID" value="MBC8595671.1"/>
    <property type="molecule type" value="Genomic_DNA"/>
</dbReference>
<comment type="pathway">
    <text evidence="3 4">Cofactor biosynthesis; coenzyme A biosynthesis; CoA from (R)-pantothenate: step 2/5.</text>
</comment>
<dbReference type="Gene3D" id="3.40.50.1950">
    <property type="entry name" value="Flavin prenyltransferase-like"/>
    <property type="match status" value="1"/>
</dbReference>
<keyword evidence="2 3" id="KW-0456">Lyase</keyword>
<feature type="binding site" evidence="3">
    <location>
        <position position="338"/>
    </location>
    <ligand>
        <name>CTP</name>
        <dbReference type="ChEBI" id="CHEBI:37563"/>
    </ligand>
</feature>
<feature type="region of interest" description="Phosphopantothenoylcysteine decarboxylase" evidence="3">
    <location>
        <begin position="1"/>
        <end position="187"/>
    </location>
</feature>
<dbReference type="RefSeq" id="WP_262431327.1">
    <property type="nucleotide sequence ID" value="NZ_JACRTE010000002.1"/>
</dbReference>
<feature type="binding site" evidence="3">
    <location>
        <position position="286"/>
    </location>
    <ligand>
        <name>CTP</name>
        <dbReference type="ChEBI" id="CHEBI:37563"/>
    </ligand>
</feature>
<keyword evidence="8" id="KW-1185">Reference proteome</keyword>
<dbReference type="SUPFAM" id="SSF52507">
    <property type="entry name" value="Homo-oligomeric flavin-containing Cys decarboxylases, HFCD"/>
    <property type="match status" value="1"/>
</dbReference>
<organism evidence="7 8">
    <name type="scientific">Qingrenia yutianensis</name>
    <dbReference type="NCBI Taxonomy" id="2763676"/>
    <lineage>
        <taxon>Bacteria</taxon>
        <taxon>Bacillati</taxon>
        <taxon>Bacillota</taxon>
        <taxon>Clostridia</taxon>
        <taxon>Eubacteriales</taxon>
        <taxon>Oscillospiraceae</taxon>
        <taxon>Qingrenia</taxon>
    </lineage>
</organism>
<dbReference type="HAMAP" id="MF_02225">
    <property type="entry name" value="CoaBC"/>
    <property type="match status" value="1"/>
</dbReference>
<comment type="cofactor">
    <cofactor evidence="3">
        <name>Mg(2+)</name>
        <dbReference type="ChEBI" id="CHEBI:18420"/>
    </cofactor>
</comment>
<evidence type="ECO:0000256" key="4">
    <source>
        <dbReference type="RuleBase" id="RU364078"/>
    </source>
</evidence>
<evidence type="ECO:0000259" key="5">
    <source>
        <dbReference type="Pfam" id="PF02441"/>
    </source>
</evidence>
<evidence type="ECO:0000313" key="8">
    <source>
        <dbReference type="Proteomes" id="UP000647416"/>
    </source>
</evidence>
<dbReference type="GO" id="GO:0010181">
    <property type="term" value="F:FMN binding"/>
    <property type="evidence" value="ECO:0007669"/>
    <property type="project" value="UniProtKB-UniRule"/>
</dbReference>
<comment type="cofactor">
    <cofactor evidence="3">
        <name>FMN</name>
        <dbReference type="ChEBI" id="CHEBI:58210"/>
    </cofactor>
    <text evidence="3">Binds 1 FMN per subunit.</text>
</comment>
<evidence type="ECO:0000259" key="6">
    <source>
        <dbReference type="Pfam" id="PF04127"/>
    </source>
</evidence>
<dbReference type="Gene3D" id="3.40.50.10300">
    <property type="entry name" value="CoaB-like"/>
    <property type="match status" value="1"/>
</dbReference>
<dbReference type="EC" id="4.1.1.36" evidence="3"/>
<dbReference type="EC" id="6.3.2.5" evidence="3"/>
<dbReference type="GO" id="GO:0015941">
    <property type="term" value="P:pantothenate catabolic process"/>
    <property type="evidence" value="ECO:0007669"/>
    <property type="project" value="InterPro"/>
</dbReference>
<dbReference type="NCBIfam" id="TIGR00521">
    <property type="entry name" value="coaBC_dfp"/>
    <property type="match status" value="1"/>
</dbReference>
<keyword evidence="3 4" id="KW-0285">Flavoprotein</keyword>
<accession>A0A926F974</accession>
<dbReference type="Pfam" id="PF02441">
    <property type="entry name" value="Flavoprotein"/>
    <property type="match status" value="1"/>
</dbReference>
<comment type="similarity">
    <text evidence="3 4">In the C-terminal section; belongs to the PPC synthetase family.</text>
</comment>
<name>A0A926F974_9FIRM</name>
<dbReference type="PANTHER" id="PTHR14359">
    <property type="entry name" value="HOMO-OLIGOMERIC FLAVIN CONTAINING CYS DECARBOXYLASE FAMILY"/>
    <property type="match status" value="1"/>
</dbReference>
<comment type="function">
    <text evidence="3">Catalyzes two sequential steps in the biosynthesis of coenzyme A. In the first step cysteine is conjugated to 4'-phosphopantothenate to form 4-phosphopantothenoylcysteine. In the second step the latter compound is decarboxylated to form 4'-phosphopantotheine.</text>
</comment>
<keyword evidence="3" id="KW-0460">Magnesium</keyword>
<feature type="active site" description="Proton donor" evidence="3">
    <location>
        <position position="155"/>
    </location>
</feature>
<feature type="binding site" evidence="3">
    <location>
        <position position="320"/>
    </location>
    <ligand>
        <name>CTP</name>
        <dbReference type="ChEBI" id="CHEBI:37563"/>
    </ligand>
</feature>
<keyword evidence="3" id="KW-0479">Metal-binding</keyword>
<feature type="region of interest" description="Phosphopantothenate--cysteine ligase" evidence="3">
    <location>
        <begin position="188"/>
        <end position="394"/>
    </location>
</feature>
<comment type="function">
    <text evidence="4">Catalyzes two steps in the biosynthesis of coenzyme A. In the first step cysteine is conjugated to 4'-phosphopantothenate to form 4-phosphopantothenoylcysteine, in the latter compound is decarboxylated to form 4'-phosphopantotheine.</text>
</comment>
<evidence type="ECO:0000313" key="7">
    <source>
        <dbReference type="EMBL" id="MBC8595671.1"/>
    </source>
</evidence>
<feature type="binding site" evidence="3">
    <location>
        <position position="334"/>
    </location>
    <ligand>
        <name>CTP</name>
        <dbReference type="ChEBI" id="CHEBI:37563"/>
    </ligand>
</feature>
<keyword evidence="1 3" id="KW-0210">Decarboxylase</keyword>
<dbReference type="GO" id="GO:0046872">
    <property type="term" value="F:metal ion binding"/>
    <property type="evidence" value="ECO:0007669"/>
    <property type="project" value="UniProtKB-KW"/>
</dbReference>
<dbReference type="GO" id="GO:0004632">
    <property type="term" value="F:phosphopantothenate--cysteine ligase activity"/>
    <property type="evidence" value="ECO:0007669"/>
    <property type="project" value="UniProtKB-UniRule"/>
</dbReference>
<dbReference type="SUPFAM" id="SSF102645">
    <property type="entry name" value="CoaB-like"/>
    <property type="match status" value="1"/>
</dbReference>
<proteinExistence type="inferred from homology"/>
<protein>
    <recommendedName>
        <fullName evidence="3">Coenzyme A biosynthesis bifunctional protein CoaBC</fullName>
    </recommendedName>
    <alternativeName>
        <fullName evidence="3">DNA/pantothenate metabolism flavoprotein</fullName>
    </alternativeName>
    <alternativeName>
        <fullName evidence="3">Phosphopantothenoylcysteine synthetase/decarboxylase</fullName>
        <shortName evidence="3">PPCS-PPCDC</shortName>
    </alternativeName>
    <domain>
        <recommendedName>
            <fullName evidence="3">Phosphopantothenoylcysteine decarboxylase</fullName>
            <shortName evidence="3">PPC decarboxylase</shortName>
            <shortName evidence="3">PPC-DC</shortName>
            <ecNumber evidence="3">4.1.1.36</ecNumber>
        </recommendedName>
        <alternativeName>
            <fullName evidence="3">CoaC</fullName>
        </alternativeName>
    </domain>
    <domain>
        <recommendedName>
            <fullName evidence="3">Phosphopantothenate--cysteine ligase</fullName>
            <ecNumber evidence="3">6.3.2.5</ecNumber>
        </recommendedName>
        <alternativeName>
            <fullName evidence="3">CoaB</fullName>
        </alternativeName>
        <alternativeName>
            <fullName evidence="3">Phosphopantothenoylcysteine synthetase</fullName>
            <shortName evidence="3">PPC synthetase</shortName>
            <shortName evidence="3">PPC-S</shortName>
        </alternativeName>
    </domain>
</protein>
<feature type="binding site" evidence="3">
    <location>
        <position position="276"/>
    </location>
    <ligand>
        <name>CTP</name>
        <dbReference type="ChEBI" id="CHEBI:37563"/>
    </ligand>
</feature>
<evidence type="ECO:0000256" key="3">
    <source>
        <dbReference type="HAMAP-Rule" id="MF_02225"/>
    </source>
</evidence>
<feature type="domain" description="DNA/pantothenate metabolism flavoprotein C-terminal" evidence="6">
    <location>
        <begin position="184"/>
        <end position="392"/>
    </location>
</feature>
<gene>
    <name evidence="3 7" type="primary">coaBC</name>
    <name evidence="7" type="ORF">H8706_02135</name>
</gene>
<dbReference type="GO" id="GO:0015937">
    <property type="term" value="P:coenzyme A biosynthetic process"/>
    <property type="evidence" value="ECO:0007669"/>
    <property type="project" value="UniProtKB-UniRule"/>
</dbReference>
<dbReference type="InterPro" id="IPR005252">
    <property type="entry name" value="CoaBC"/>
</dbReference>
<sequence length="394" mass="42447">MGKTVVMGICGGIAAYKAVYAASAMMKKGIDVHVVMTKSATEFVTPLTFQTITKNKVITDMFSLSENVTTEHISLAKAADAFLICPATANVIGKIASGIADDFLTTTVMATKAKVVFAPAMNTNMYENPIVTANINKLKHLKYEFVEPADGILACGDSGRGRLAEIEDILDKIDEVLCDKKDFEGKKVLITAGATQEAIDPVRYITNHSTGKMGYALAKIAKMRGANVTLVSGKTNLRPFSGVDVVNVTSAEDMYNAVMEKYPDTDIVIKAAAVADFTPEKCESEKIKKTDSEYALPLKKTEDILKKLGALKVNQILVGFCMETSNLIENAREKLANKNLDFIAANSLNCEGAGFGADTNVVTLISKDGGIEPLEKMSKDDVANVILDRIAEKF</sequence>
<dbReference type="InterPro" id="IPR003382">
    <property type="entry name" value="Flavoprotein"/>
</dbReference>
<dbReference type="PANTHER" id="PTHR14359:SF6">
    <property type="entry name" value="PHOSPHOPANTOTHENOYLCYSTEINE DECARBOXYLASE"/>
    <property type="match status" value="1"/>
</dbReference>
<reference evidence="7" key="1">
    <citation type="submission" date="2020-08" db="EMBL/GenBank/DDBJ databases">
        <title>Genome public.</title>
        <authorList>
            <person name="Liu C."/>
            <person name="Sun Q."/>
        </authorList>
    </citation>
    <scope>NUCLEOTIDE SEQUENCE</scope>
    <source>
        <strain evidence="7">NSJ-50</strain>
    </source>
</reference>
<dbReference type="GO" id="GO:0004633">
    <property type="term" value="F:phosphopantothenoylcysteine decarboxylase activity"/>
    <property type="evidence" value="ECO:0007669"/>
    <property type="project" value="UniProtKB-UniRule"/>
</dbReference>
<dbReference type="GO" id="GO:0071513">
    <property type="term" value="C:phosphopantothenoylcysteine decarboxylase complex"/>
    <property type="evidence" value="ECO:0007669"/>
    <property type="project" value="TreeGrafter"/>
</dbReference>
<evidence type="ECO:0000256" key="2">
    <source>
        <dbReference type="ARBA" id="ARBA00023239"/>
    </source>
</evidence>
<dbReference type="AlphaFoldDB" id="A0A926F974"/>
<keyword evidence="3 4" id="KW-0288">FMN</keyword>
<comment type="catalytic activity">
    <reaction evidence="3 4">
        <text>(R)-4'-phosphopantothenate + L-cysteine + CTP = N-[(R)-4-phosphopantothenoyl]-L-cysteine + CMP + diphosphate + H(+)</text>
        <dbReference type="Rhea" id="RHEA:19397"/>
        <dbReference type="ChEBI" id="CHEBI:10986"/>
        <dbReference type="ChEBI" id="CHEBI:15378"/>
        <dbReference type="ChEBI" id="CHEBI:33019"/>
        <dbReference type="ChEBI" id="CHEBI:35235"/>
        <dbReference type="ChEBI" id="CHEBI:37563"/>
        <dbReference type="ChEBI" id="CHEBI:59458"/>
        <dbReference type="ChEBI" id="CHEBI:60377"/>
        <dbReference type="EC" id="6.3.2.5"/>
    </reaction>
</comment>
<evidence type="ECO:0000256" key="1">
    <source>
        <dbReference type="ARBA" id="ARBA00022793"/>
    </source>
</evidence>
<dbReference type="InterPro" id="IPR036551">
    <property type="entry name" value="Flavin_trans-like"/>
</dbReference>
<feature type="domain" description="Flavoprotein" evidence="5">
    <location>
        <begin position="3"/>
        <end position="175"/>
    </location>
</feature>
<keyword evidence="3 4" id="KW-0436">Ligase</keyword>
<keyword evidence="3" id="KW-0511">Multifunctional enzyme</keyword>